<dbReference type="OrthoDB" id="9781189at2"/>
<dbReference type="RefSeq" id="WP_012384522.1">
    <property type="nucleotide sequence ID" value="NC_010581.1"/>
</dbReference>
<gene>
    <name evidence="2" type="ordered locus">Bind_1532</name>
</gene>
<dbReference type="EMBL" id="CP001016">
    <property type="protein sequence ID" value="ACB95165.1"/>
    <property type="molecule type" value="Genomic_DNA"/>
</dbReference>
<keyword evidence="2" id="KW-0378">Hydrolase</keyword>
<dbReference type="PANTHER" id="PTHR42663">
    <property type="entry name" value="HYDROLASE C777.06C-RELATED-RELATED"/>
    <property type="match status" value="1"/>
</dbReference>
<dbReference type="PANTHER" id="PTHR42663:SF6">
    <property type="entry name" value="HYDROLASE C777.06C-RELATED"/>
    <property type="match status" value="1"/>
</dbReference>
<dbReference type="InterPro" id="IPR036866">
    <property type="entry name" value="RibonucZ/Hydroxyglut_hydro"/>
</dbReference>
<keyword evidence="3" id="KW-1185">Reference proteome</keyword>
<protein>
    <submittedName>
        <fullName evidence="2">Metal-dependent hydrolase</fullName>
    </submittedName>
</protein>
<evidence type="ECO:0000313" key="3">
    <source>
        <dbReference type="Proteomes" id="UP000001695"/>
    </source>
</evidence>
<dbReference type="InterPro" id="IPR001279">
    <property type="entry name" value="Metallo-B-lactamas"/>
</dbReference>
<reference evidence="2 3" key="2">
    <citation type="journal article" date="2010" name="J. Bacteriol.">
        <title>Complete genome sequence of Beijerinckia indica subsp. indica.</title>
        <authorList>
            <person name="Tamas I."/>
            <person name="Dedysh S.N."/>
            <person name="Liesack W."/>
            <person name="Stott M.B."/>
            <person name="Alam M."/>
            <person name="Murrell J.C."/>
            <person name="Dunfield P.F."/>
        </authorList>
    </citation>
    <scope>NUCLEOTIDE SEQUENCE [LARGE SCALE GENOMIC DNA]</scope>
    <source>
        <strain evidence="3">ATCC 9039 / DSM 1715 / NCIMB 8712</strain>
    </source>
</reference>
<evidence type="ECO:0000313" key="2">
    <source>
        <dbReference type="EMBL" id="ACB95165.1"/>
    </source>
</evidence>
<evidence type="ECO:0000259" key="1">
    <source>
        <dbReference type="Pfam" id="PF12706"/>
    </source>
</evidence>
<dbReference type="AlphaFoldDB" id="B2IB81"/>
<proteinExistence type="predicted"/>
<reference evidence="3" key="1">
    <citation type="submission" date="2008-03" db="EMBL/GenBank/DDBJ databases">
        <title>Complete sequence of chromosome of Beijerinckia indica subsp. indica ATCC 9039.</title>
        <authorList>
            <consortium name="US DOE Joint Genome Institute"/>
            <person name="Copeland A."/>
            <person name="Lucas S."/>
            <person name="Lapidus A."/>
            <person name="Glavina del Rio T."/>
            <person name="Dalin E."/>
            <person name="Tice H."/>
            <person name="Bruce D."/>
            <person name="Goodwin L."/>
            <person name="Pitluck S."/>
            <person name="LaButti K."/>
            <person name="Schmutz J."/>
            <person name="Larimer F."/>
            <person name="Land M."/>
            <person name="Hauser L."/>
            <person name="Kyrpides N."/>
            <person name="Mikhailova N."/>
            <person name="Dunfield P.F."/>
            <person name="Dedysh S.N."/>
            <person name="Liesack W."/>
            <person name="Saw J.H."/>
            <person name="Alam M."/>
            <person name="Chen Y."/>
            <person name="Murrell J.C."/>
            <person name="Richardson P."/>
        </authorList>
    </citation>
    <scope>NUCLEOTIDE SEQUENCE [LARGE SCALE GENOMIC DNA]</scope>
    <source>
        <strain evidence="3">ATCC 9039 / DSM 1715 / NCIMB 8712</strain>
    </source>
</reference>
<name>B2IB81_BEII9</name>
<dbReference type="Gene3D" id="3.60.15.10">
    <property type="entry name" value="Ribonuclease Z/Hydroxyacylglutathione hydrolase-like"/>
    <property type="match status" value="1"/>
</dbReference>
<sequence length="265" mass="29605">MNRRITILGCGSSGGVPRVGQGWGACDPNNPKNRRRRCAMLLEQTGTDGGTTQILVDMGPDLREQLLDHNVSHLDAILLTHQHADHTHGMDDIRPLVIMHHKRIDLHMDAATSADVRESFGYIFATPPGSQYPPLLTEHRIIAGEPVDIRGAGGVLKTLPFRLEHGEIDALGFRFGNFAYSPDVNAIPAESVGFLENLDLWIVDALRYTPHPSHFCLQETLDWIKKLKPKRAILTNLHTDLDFERLRSELPPHIEPAYDGMQIVI</sequence>
<dbReference type="Proteomes" id="UP000001695">
    <property type="component" value="Chromosome"/>
</dbReference>
<accession>B2IB81</accession>
<dbReference type="eggNOG" id="COG1235">
    <property type="taxonomic scope" value="Bacteria"/>
</dbReference>
<dbReference type="GO" id="GO:0016787">
    <property type="term" value="F:hydrolase activity"/>
    <property type="evidence" value="ECO:0007669"/>
    <property type="project" value="UniProtKB-KW"/>
</dbReference>
<dbReference type="STRING" id="395963.Bind_1532"/>
<dbReference type="Pfam" id="PF12706">
    <property type="entry name" value="Lactamase_B_2"/>
    <property type="match status" value="1"/>
</dbReference>
<feature type="domain" description="Metallo-beta-lactamase" evidence="1">
    <location>
        <begin position="52"/>
        <end position="235"/>
    </location>
</feature>
<dbReference type="HOGENOM" id="CLU_044538_2_1_5"/>
<dbReference type="KEGG" id="bid:Bind_1532"/>
<dbReference type="CDD" id="cd16279">
    <property type="entry name" value="metallo-hydrolase-like_MBL-fold"/>
    <property type="match status" value="1"/>
</dbReference>
<organism evidence="2 3">
    <name type="scientific">Beijerinckia indica subsp. indica (strain ATCC 9039 / DSM 1715 / NCIMB 8712)</name>
    <dbReference type="NCBI Taxonomy" id="395963"/>
    <lineage>
        <taxon>Bacteria</taxon>
        <taxon>Pseudomonadati</taxon>
        <taxon>Pseudomonadota</taxon>
        <taxon>Alphaproteobacteria</taxon>
        <taxon>Hyphomicrobiales</taxon>
        <taxon>Beijerinckiaceae</taxon>
        <taxon>Beijerinckia</taxon>
    </lineage>
</organism>
<dbReference type="SUPFAM" id="SSF56281">
    <property type="entry name" value="Metallo-hydrolase/oxidoreductase"/>
    <property type="match status" value="1"/>
</dbReference>